<dbReference type="CDD" id="cd03039">
    <property type="entry name" value="GST_N_Sigma_like"/>
    <property type="match status" value="1"/>
</dbReference>
<dbReference type="Pfam" id="PF02798">
    <property type="entry name" value="GST_N"/>
    <property type="match status" value="1"/>
</dbReference>
<comment type="caution">
    <text evidence="3">The sequence shown here is derived from an EMBL/GenBank/DDBJ whole genome shotgun (WGS) entry which is preliminary data.</text>
</comment>
<dbReference type="GO" id="GO:0004364">
    <property type="term" value="F:glutathione transferase activity"/>
    <property type="evidence" value="ECO:0007669"/>
    <property type="project" value="TreeGrafter"/>
</dbReference>
<keyword evidence="4" id="KW-1185">Reference proteome</keyword>
<proteinExistence type="predicted"/>
<sequence length="275" mass="30344">MGASFSSSSQRQIPQNIRLYYFDISARAEAIRLCLYMAGIDFEDVRLQFDEWAVLKKNETELGTQQTGPMGQMPILKFTLDGKEHMLCQSRSILRYVGRLAATRKSSNKKGGDAVPTYPVHDAIASLIVDQALDSLEDTFPGSFRAIMAEKDEAKKQEMIQEVLNKKLPEALRRLDALIVSSNGGPSLTTTAENCETTTTWLPSGVLSIADLSTYAFVDLCLSGFIAWMKEPGAALLNGYPNVMGVHRRVLQDARTKAWNSKVTAAKNKTDEPAS</sequence>
<dbReference type="EMBL" id="BNJQ01000008">
    <property type="protein sequence ID" value="GHP04858.1"/>
    <property type="molecule type" value="Genomic_DNA"/>
</dbReference>
<evidence type="ECO:0000313" key="4">
    <source>
        <dbReference type="Proteomes" id="UP000660262"/>
    </source>
</evidence>
<organism evidence="3 4">
    <name type="scientific">Pycnococcus provasolii</name>
    <dbReference type="NCBI Taxonomy" id="41880"/>
    <lineage>
        <taxon>Eukaryota</taxon>
        <taxon>Viridiplantae</taxon>
        <taxon>Chlorophyta</taxon>
        <taxon>Pseudoscourfieldiophyceae</taxon>
        <taxon>Pseudoscourfieldiales</taxon>
        <taxon>Pycnococcaceae</taxon>
        <taxon>Pycnococcus</taxon>
    </lineage>
</organism>
<dbReference type="InterPro" id="IPR050213">
    <property type="entry name" value="GST_superfamily"/>
</dbReference>
<dbReference type="InterPro" id="IPR036249">
    <property type="entry name" value="Thioredoxin-like_sf"/>
</dbReference>
<dbReference type="SUPFAM" id="SSF47616">
    <property type="entry name" value="GST C-terminal domain-like"/>
    <property type="match status" value="1"/>
</dbReference>
<evidence type="ECO:0000259" key="1">
    <source>
        <dbReference type="PROSITE" id="PS50404"/>
    </source>
</evidence>
<feature type="domain" description="GST C-terminal" evidence="2">
    <location>
        <begin position="122"/>
        <end position="275"/>
    </location>
</feature>
<dbReference type="SFLD" id="SFLDS00019">
    <property type="entry name" value="Glutathione_Transferase_(cytos"/>
    <property type="match status" value="1"/>
</dbReference>
<dbReference type="PROSITE" id="PS50405">
    <property type="entry name" value="GST_CTER"/>
    <property type="match status" value="1"/>
</dbReference>
<dbReference type="Gene3D" id="3.40.30.10">
    <property type="entry name" value="Glutaredoxin"/>
    <property type="match status" value="1"/>
</dbReference>
<dbReference type="Proteomes" id="UP000660262">
    <property type="component" value="Unassembled WGS sequence"/>
</dbReference>
<reference evidence="3" key="1">
    <citation type="submission" date="2020-10" db="EMBL/GenBank/DDBJ databases">
        <title>Unveiling of a novel bifunctional photoreceptor, Dualchrome1, isolated from a cosmopolitan green alga.</title>
        <authorList>
            <person name="Suzuki S."/>
            <person name="Kawachi M."/>
        </authorList>
    </citation>
    <scope>NUCLEOTIDE SEQUENCE</scope>
    <source>
        <strain evidence="3">NIES 2893</strain>
    </source>
</reference>
<dbReference type="InterPro" id="IPR040079">
    <property type="entry name" value="Glutathione_S-Trfase"/>
</dbReference>
<dbReference type="InterPro" id="IPR004046">
    <property type="entry name" value="GST_C"/>
</dbReference>
<dbReference type="InterPro" id="IPR004045">
    <property type="entry name" value="Glutathione_S-Trfase_N"/>
</dbReference>
<dbReference type="PANTHER" id="PTHR11571">
    <property type="entry name" value="GLUTATHIONE S-TRANSFERASE"/>
    <property type="match status" value="1"/>
</dbReference>
<dbReference type="PROSITE" id="PS50404">
    <property type="entry name" value="GST_NTER"/>
    <property type="match status" value="1"/>
</dbReference>
<dbReference type="SUPFAM" id="SSF52833">
    <property type="entry name" value="Thioredoxin-like"/>
    <property type="match status" value="1"/>
</dbReference>
<protein>
    <submittedName>
        <fullName evidence="3">Glutathione Stransferase</fullName>
    </submittedName>
</protein>
<dbReference type="InterPro" id="IPR010987">
    <property type="entry name" value="Glutathione-S-Trfase_C-like"/>
</dbReference>
<dbReference type="OrthoDB" id="414243at2759"/>
<evidence type="ECO:0000313" key="3">
    <source>
        <dbReference type="EMBL" id="GHP04858.1"/>
    </source>
</evidence>
<dbReference type="GO" id="GO:0006749">
    <property type="term" value="P:glutathione metabolic process"/>
    <property type="evidence" value="ECO:0007669"/>
    <property type="project" value="TreeGrafter"/>
</dbReference>
<keyword evidence="3" id="KW-0808">Transferase</keyword>
<dbReference type="Pfam" id="PF14497">
    <property type="entry name" value="GST_C_3"/>
    <property type="match status" value="1"/>
</dbReference>
<evidence type="ECO:0000259" key="2">
    <source>
        <dbReference type="PROSITE" id="PS50405"/>
    </source>
</evidence>
<feature type="domain" description="GST N-terminal" evidence="1">
    <location>
        <begin position="15"/>
        <end position="105"/>
    </location>
</feature>
<gene>
    <name evidence="3" type="ORF">PPROV_000361000</name>
</gene>
<dbReference type="InterPro" id="IPR036282">
    <property type="entry name" value="Glutathione-S-Trfase_C_sf"/>
</dbReference>
<dbReference type="AlphaFoldDB" id="A0A830HDN3"/>
<accession>A0A830HDN3</accession>
<name>A0A830HDN3_9CHLO</name>
<dbReference type="Gene3D" id="1.20.1050.10">
    <property type="match status" value="1"/>
</dbReference>